<dbReference type="InterPro" id="IPR050902">
    <property type="entry name" value="ABC_Transporter_SBP"/>
</dbReference>
<dbReference type="PROSITE" id="PS50983">
    <property type="entry name" value="FE_B12_PBP"/>
    <property type="match status" value="1"/>
</dbReference>
<dbReference type="EMBL" id="FWZT01000027">
    <property type="protein sequence ID" value="SMF72884.1"/>
    <property type="molecule type" value="Genomic_DNA"/>
</dbReference>
<dbReference type="AlphaFoldDB" id="A0A1Y6CRU1"/>
<evidence type="ECO:0000256" key="1">
    <source>
        <dbReference type="ARBA" id="ARBA00022729"/>
    </source>
</evidence>
<dbReference type="SUPFAM" id="SSF53807">
    <property type="entry name" value="Helical backbone' metal receptor"/>
    <property type="match status" value="1"/>
</dbReference>
<accession>A0A1Y6CRU1</accession>
<reference evidence="4" key="1">
    <citation type="submission" date="2017-04" db="EMBL/GenBank/DDBJ databases">
        <authorList>
            <person name="Varghese N."/>
            <person name="Submissions S."/>
        </authorList>
    </citation>
    <scope>NUCLEOTIDE SEQUENCE [LARGE SCALE GENOMIC DNA]</scope>
    <source>
        <strain evidence="4">RKEM611</strain>
    </source>
</reference>
<gene>
    <name evidence="3" type="ORF">SAMN06296036_12743</name>
</gene>
<name>A0A1Y6CRU1_9BACT</name>
<dbReference type="PANTHER" id="PTHR30535">
    <property type="entry name" value="VITAMIN B12-BINDING PROTEIN"/>
    <property type="match status" value="1"/>
</dbReference>
<keyword evidence="4" id="KW-1185">Reference proteome</keyword>
<dbReference type="InterPro" id="IPR054828">
    <property type="entry name" value="Vit_B12_bind_prot"/>
</dbReference>
<dbReference type="Proteomes" id="UP000192907">
    <property type="component" value="Unassembled WGS sequence"/>
</dbReference>
<evidence type="ECO:0000259" key="2">
    <source>
        <dbReference type="PROSITE" id="PS50983"/>
    </source>
</evidence>
<proteinExistence type="predicted"/>
<dbReference type="PANTHER" id="PTHR30535:SF35">
    <property type="entry name" value="PERIPLASMIC BINDING PROTEIN"/>
    <property type="match status" value="1"/>
</dbReference>
<sequence>MRIVSLVPSTSANLCAFGYQDQIVGCTSFCVEPPNLHRQCQLVGGTKDPDLNLIRSLEPDLVFVNTEENRRQDIRVLAAEYQLVEDFPRSPYDVVPMLRSWAEILPCSKLIVETAEEIEARLSQVQSNGKRGSFVYLIWQNPYMVVGRDTYISKLLEIYGYENAVESSERYPALDAAALRDLKADIVFFSSEPFPFRKRQMKQCFEECELKGEPFKIDGRLMSWHGIHLLRAMESLGRSGTDSELMSQVNF</sequence>
<dbReference type="NCBIfam" id="NF038402">
    <property type="entry name" value="TroA_like"/>
    <property type="match status" value="1"/>
</dbReference>
<organism evidence="3 4">
    <name type="scientific">Pseudobacteriovorax antillogorgiicola</name>
    <dbReference type="NCBI Taxonomy" id="1513793"/>
    <lineage>
        <taxon>Bacteria</taxon>
        <taxon>Pseudomonadati</taxon>
        <taxon>Bdellovibrionota</taxon>
        <taxon>Oligoflexia</taxon>
        <taxon>Oligoflexales</taxon>
        <taxon>Pseudobacteriovoracaceae</taxon>
        <taxon>Pseudobacteriovorax</taxon>
    </lineage>
</organism>
<protein>
    <submittedName>
        <fullName evidence="3">Substrate-binding protein</fullName>
    </submittedName>
</protein>
<dbReference type="Gene3D" id="3.40.50.1980">
    <property type="entry name" value="Nitrogenase molybdenum iron protein domain"/>
    <property type="match status" value="2"/>
</dbReference>
<dbReference type="STRING" id="1513793.SAMN06296036_12743"/>
<keyword evidence="1" id="KW-0732">Signal</keyword>
<evidence type="ECO:0000313" key="4">
    <source>
        <dbReference type="Proteomes" id="UP000192907"/>
    </source>
</evidence>
<dbReference type="InterPro" id="IPR002491">
    <property type="entry name" value="ABC_transptr_periplasmic_BD"/>
</dbReference>
<dbReference type="RefSeq" id="WP_132324427.1">
    <property type="nucleotide sequence ID" value="NZ_FWZT01000027.1"/>
</dbReference>
<dbReference type="OrthoDB" id="5290730at2"/>
<dbReference type="Pfam" id="PF01497">
    <property type="entry name" value="Peripla_BP_2"/>
    <property type="match status" value="1"/>
</dbReference>
<feature type="domain" description="Fe/B12 periplasmic-binding" evidence="2">
    <location>
        <begin position="2"/>
        <end position="251"/>
    </location>
</feature>
<evidence type="ECO:0000313" key="3">
    <source>
        <dbReference type="EMBL" id="SMF72884.1"/>
    </source>
</evidence>